<evidence type="ECO:0000256" key="1">
    <source>
        <dbReference type="SAM" id="MobiDB-lite"/>
    </source>
</evidence>
<evidence type="ECO:0000313" key="2">
    <source>
        <dbReference type="EMBL" id="KAE9048270.1"/>
    </source>
</evidence>
<evidence type="ECO:0000313" key="5">
    <source>
        <dbReference type="Proteomes" id="UP000434957"/>
    </source>
</evidence>
<feature type="compositionally biased region" description="Acidic residues" evidence="1">
    <location>
        <begin position="1"/>
        <end position="12"/>
    </location>
</feature>
<accession>A0A6A3NRV7</accession>
<dbReference type="EMBL" id="QXFT01000157">
    <property type="protein sequence ID" value="KAE9352729.1"/>
    <property type="molecule type" value="Genomic_DNA"/>
</dbReference>
<dbReference type="EMBL" id="QXFV01000150">
    <property type="protein sequence ID" value="KAE9048270.1"/>
    <property type="molecule type" value="Genomic_DNA"/>
</dbReference>
<comment type="caution">
    <text evidence="2">The sequence shown here is derived from an EMBL/GenBank/DDBJ whole genome shotgun (WGS) entry which is preliminary data.</text>
</comment>
<feature type="region of interest" description="Disordered" evidence="1">
    <location>
        <begin position="1"/>
        <end position="41"/>
    </location>
</feature>
<dbReference type="Proteomes" id="UP000429607">
    <property type="component" value="Unassembled WGS sequence"/>
</dbReference>
<evidence type="ECO:0000313" key="3">
    <source>
        <dbReference type="EMBL" id="KAE9352729.1"/>
    </source>
</evidence>
<organism evidence="2 4">
    <name type="scientific">Phytophthora rubi</name>
    <dbReference type="NCBI Taxonomy" id="129364"/>
    <lineage>
        <taxon>Eukaryota</taxon>
        <taxon>Sar</taxon>
        <taxon>Stramenopiles</taxon>
        <taxon>Oomycota</taxon>
        <taxon>Peronosporomycetes</taxon>
        <taxon>Peronosporales</taxon>
        <taxon>Peronosporaceae</taxon>
        <taxon>Phytophthora</taxon>
    </lineage>
</organism>
<feature type="compositionally biased region" description="Acidic residues" evidence="1">
    <location>
        <begin position="29"/>
        <end position="41"/>
    </location>
</feature>
<keyword evidence="5" id="KW-1185">Reference proteome</keyword>
<gene>
    <name evidence="2" type="ORF">PR001_g3881</name>
    <name evidence="3" type="ORF">PR003_g4227</name>
</gene>
<proteinExistence type="predicted"/>
<dbReference type="AlphaFoldDB" id="A0A6A3NRV7"/>
<sequence length="78" mass="8674">MRREDGQEEEEENALRDLPARSSRRACESDGDGDGREEEEAAAAVKRMRYLLLLLLPVGSVVACREPASSRVYPPGKK</sequence>
<name>A0A6A3NRV7_9STRA</name>
<reference evidence="2 4" key="1">
    <citation type="submission" date="2018-09" db="EMBL/GenBank/DDBJ databases">
        <title>Genomic investigation of the strawberry pathogen Phytophthora fragariae indicates pathogenicity is determined by transcriptional variation in three key races.</title>
        <authorList>
            <person name="Adams T.M."/>
            <person name="Armitage A.D."/>
            <person name="Sobczyk M.K."/>
            <person name="Bates H.J."/>
            <person name="Dunwell J.M."/>
            <person name="Nellist C.F."/>
            <person name="Harrison R.J."/>
        </authorList>
    </citation>
    <scope>NUCLEOTIDE SEQUENCE [LARGE SCALE GENOMIC DNA]</scope>
    <source>
        <strain evidence="2 4">SCRP249</strain>
        <strain evidence="3 5">SCRP333</strain>
    </source>
</reference>
<dbReference type="Proteomes" id="UP000434957">
    <property type="component" value="Unassembled WGS sequence"/>
</dbReference>
<evidence type="ECO:0000313" key="4">
    <source>
        <dbReference type="Proteomes" id="UP000429607"/>
    </source>
</evidence>
<protein>
    <submittedName>
        <fullName evidence="2">Uncharacterized protein</fullName>
    </submittedName>
</protein>